<keyword evidence="4" id="KW-1185">Reference proteome</keyword>
<proteinExistence type="predicted"/>
<evidence type="ECO:0000259" key="1">
    <source>
        <dbReference type="PROSITE" id="PS50851"/>
    </source>
</evidence>
<dbReference type="SMART" id="SM00260">
    <property type="entry name" value="CheW"/>
    <property type="match status" value="1"/>
</dbReference>
<sequence>MSVLHVVFKVDGAEYVLPASDVLQMESFNGATPVPGAPSHVAGLVQVRGRVIPVVDARRRFGLPPIERSLDTRVVVGQLGTRVVGLLVDSAREVLKVDPGQFKPPPPLVSEGAQGFVKAVAQVGPRLVMLIDFPRVIGEETPDGDARH</sequence>
<dbReference type="Gene3D" id="2.30.30.40">
    <property type="entry name" value="SH3 Domains"/>
    <property type="match status" value="1"/>
</dbReference>
<name>A0A511TB19_MYXFU</name>
<dbReference type="EMBL" id="FOIB01000012">
    <property type="protein sequence ID" value="SEU37919.1"/>
    <property type="molecule type" value="Genomic_DNA"/>
</dbReference>
<evidence type="ECO:0000313" key="4">
    <source>
        <dbReference type="Proteomes" id="UP000183760"/>
    </source>
</evidence>
<dbReference type="PANTHER" id="PTHR22617">
    <property type="entry name" value="CHEMOTAXIS SENSOR HISTIDINE KINASE-RELATED"/>
    <property type="match status" value="1"/>
</dbReference>
<dbReference type="Proteomes" id="UP000321514">
    <property type="component" value="Unassembled WGS sequence"/>
</dbReference>
<dbReference type="PROSITE" id="PS50851">
    <property type="entry name" value="CHEW"/>
    <property type="match status" value="1"/>
</dbReference>
<reference evidence="3 4" key="1">
    <citation type="submission" date="2016-10" db="EMBL/GenBank/DDBJ databases">
        <authorList>
            <person name="Varghese N."/>
            <person name="Submissions S."/>
        </authorList>
    </citation>
    <scope>NUCLEOTIDE SEQUENCE [LARGE SCALE GENOMIC DNA]</scope>
    <source>
        <strain evidence="3 4">DSM 16525</strain>
    </source>
</reference>
<comment type="caution">
    <text evidence="2">The sequence shown here is derived from an EMBL/GenBank/DDBJ whole genome shotgun (WGS) entry which is preliminary data.</text>
</comment>
<dbReference type="PANTHER" id="PTHR22617:SF23">
    <property type="entry name" value="CHEMOTAXIS PROTEIN CHEW"/>
    <property type="match status" value="1"/>
</dbReference>
<evidence type="ECO:0000313" key="2">
    <source>
        <dbReference type="EMBL" id="GEN10672.1"/>
    </source>
</evidence>
<dbReference type="RefSeq" id="WP_046716758.1">
    <property type="nucleotide sequence ID" value="NZ_BJXR01000040.1"/>
</dbReference>
<dbReference type="Proteomes" id="UP000183760">
    <property type="component" value="Unassembled WGS sequence"/>
</dbReference>
<dbReference type="SUPFAM" id="SSF50341">
    <property type="entry name" value="CheW-like"/>
    <property type="match status" value="1"/>
</dbReference>
<dbReference type="GO" id="GO:0005829">
    <property type="term" value="C:cytosol"/>
    <property type="evidence" value="ECO:0007669"/>
    <property type="project" value="TreeGrafter"/>
</dbReference>
<dbReference type="GO" id="GO:0006935">
    <property type="term" value="P:chemotaxis"/>
    <property type="evidence" value="ECO:0007669"/>
    <property type="project" value="InterPro"/>
</dbReference>
<dbReference type="OrthoDB" id="9790406at2"/>
<dbReference type="InterPro" id="IPR039315">
    <property type="entry name" value="CheW"/>
</dbReference>
<evidence type="ECO:0000313" key="5">
    <source>
        <dbReference type="Proteomes" id="UP000321514"/>
    </source>
</evidence>
<dbReference type="Gene3D" id="2.40.50.180">
    <property type="entry name" value="CheA-289, Domain 4"/>
    <property type="match status" value="1"/>
</dbReference>
<dbReference type="InterPro" id="IPR002545">
    <property type="entry name" value="CheW-lke_dom"/>
</dbReference>
<dbReference type="Pfam" id="PF01584">
    <property type="entry name" value="CheW"/>
    <property type="match status" value="1"/>
</dbReference>
<organism evidence="2 5">
    <name type="scientific">Myxococcus fulvus</name>
    <dbReference type="NCBI Taxonomy" id="33"/>
    <lineage>
        <taxon>Bacteria</taxon>
        <taxon>Pseudomonadati</taxon>
        <taxon>Myxococcota</taxon>
        <taxon>Myxococcia</taxon>
        <taxon>Myxococcales</taxon>
        <taxon>Cystobacterineae</taxon>
        <taxon>Myxococcaceae</taxon>
        <taxon>Myxococcus</taxon>
    </lineage>
</organism>
<dbReference type="STRING" id="1334629.MFUL124B02_40220"/>
<protein>
    <submittedName>
        <fullName evidence="2 3">Chemotaxis protein CheW</fullName>
    </submittedName>
</protein>
<dbReference type="AlphaFoldDB" id="A0A511TB19"/>
<dbReference type="InterPro" id="IPR036061">
    <property type="entry name" value="CheW-like_dom_sf"/>
</dbReference>
<feature type="domain" description="CheW-like" evidence="1">
    <location>
        <begin position="2"/>
        <end position="142"/>
    </location>
</feature>
<evidence type="ECO:0000313" key="3">
    <source>
        <dbReference type="EMBL" id="SEU37919.1"/>
    </source>
</evidence>
<gene>
    <name evidence="2" type="ORF">MFU01_57090</name>
    <name evidence="3" type="ORF">SAMN05443572_112278</name>
</gene>
<dbReference type="GO" id="GO:0007165">
    <property type="term" value="P:signal transduction"/>
    <property type="evidence" value="ECO:0007669"/>
    <property type="project" value="InterPro"/>
</dbReference>
<dbReference type="EMBL" id="BJXR01000040">
    <property type="protein sequence ID" value="GEN10672.1"/>
    <property type="molecule type" value="Genomic_DNA"/>
</dbReference>
<reference evidence="2 5" key="2">
    <citation type="submission" date="2019-07" db="EMBL/GenBank/DDBJ databases">
        <title>Whole genome shotgun sequence of Myxococcus fulvus NBRC 100333.</title>
        <authorList>
            <person name="Hosoyama A."/>
            <person name="Uohara A."/>
            <person name="Ohji S."/>
            <person name="Ichikawa N."/>
        </authorList>
    </citation>
    <scope>NUCLEOTIDE SEQUENCE [LARGE SCALE GENOMIC DNA]</scope>
    <source>
        <strain evidence="2 5">NBRC 100333</strain>
    </source>
</reference>
<accession>A0A511TB19</accession>